<dbReference type="GO" id="GO:0031966">
    <property type="term" value="C:mitochondrial membrane"/>
    <property type="evidence" value="ECO:0007669"/>
    <property type="project" value="UniProtKB-SubCell"/>
</dbReference>
<dbReference type="EMBL" id="LS992577">
    <property type="protein sequence ID" value="SYZ47121.1"/>
    <property type="molecule type" value="Genomic_DNA"/>
</dbReference>
<feature type="transmembrane region" description="Helical" evidence="7">
    <location>
        <begin position="168"/>
        <end position="189"/>
    </location>
</feature>
<keyword evidence="7 9" id="KW-0496">Mitochondrion</keyword>
<evidence type="ECO:0000256" key="1">
    <source>
        <dbReference type="ARBA" id="ARBA00003257"/>
    </source>
</evidence>
<evidence type="ECO:0000256" key="2">
    <source>
        <dbReference type="ARBA" id="ARBA00004141"/>
    </source>
</evidence>
<keyword evidence="7" id="KW-0520">NAD</keyword>
<organism evidence="9">
    <name type="scientific">Plasmodiophora brassicae</name>
    <name type="common">Clubroot disease agent</name>
    <dbReference type="NCBI Taxonomy" id="37360"/>
    <lineage>
        <taxon>Eukaryota</taxon>
        <taxon>Sar</taxon>
        <taxon>Rhizaria</taxon>
        <taxon>Endomyxa</taxon>
        <taxon>Phytomyxea</taxon>
        <taxon>Plasmodiophorida</taxon>
        <taxon>Plasmodiophoridae</taxon>
        <taxon>Plasmodiophora</taxon>
    </lineage>
</organism>
<keyword evidence="7" id="KW-0813">Transport</keyword>
<reference evidence="9" key="1">
    <citation type="submission" date="2018-05" db="EMBL/GenBank/DDBJ databases">
        <authorList>
            <person name="Fogelqvist J."/>
        </authorList>
    </citation>
    <scope>NUCLEOTIDE SEQUENCE [LARGE SCALE GENOMIC DNA]</scope>
</reference>
<dbReference type="Pfam" id="PF00361">
    <property type="entry name" value="Proton_antipo_M"/>
    <property type="match status" value="1"/>
</dbReference>
<feature type="transmembrane region" description="Helical" evidence="7">
    <location>
        <begin position="113"/>
        <end position="129"/>
    </location>
</feature>
<dbReference type="GO" id="GO:0003954">
    <property type="term" value="F:NADH dehydrogenase activity"/>
    <property type="evidence" value="ECO:0007669"/>
    <property type="project" value="TreeGrafter"/>
</dbReference>
<feature type="transmembrane region" description="Helical" evidence="7">
    <location>
        <begin position="75"/>
        <end position="101"/>
    </location>
</feature>
<dbReference type="PANTHER" id="PTHR43507:SF1">
    <property type="entry name" value="NADH-UBIQUINONE OXIDOREDUCTASE CHAIN 4"/>
    <property type="match status" value="1"/>
</dbReference>
<proteinExistence type="inferred from homology"/>
<dbReference type="GO" id="GO:0048039">
    <property type="term" value="F:ubiquinone binding"/>
    <property type="evidence" value="ECO:0007669"/>
    <property type="project" value="TreeGrafter"/>
</dbReference>
<feature type="transmembrane region" description="Helical" evidence="7">
    <location>
        <begin position="326"/>
        <end position="350"/>
    </location>
</feature>
<evidence type="ECO:0000256" key="3">
    <source>
        <dbReference type="ARBA" id="ARBA00009025"/>
    </source>
</evidence>
<keyword evidence="7" id="KW-0249">Electron transport</keyword>
<feature type="transmembrane region" description="Helical" evidence="7">
    <location>
        <begin position="6"/>
        <end position="24"/>
    </location>
</feature>
<comment type="similarity">
    <text evidence="3 7">Belongs to the complex I subunit 4 family.</text>
</comment>
<dbReference type="GO" id="GO:0008137">
    <property type="term" value="F:NADH dehydrogenase (ubiquinone) activity"/>
    <property type="evidence" value="ECO:0007669"/>
    <property type="project" value="UniProtKB-UniRule"/>
</dbReference>
<dbReference type="GO" id="GO:0042773">
    <property type="term" value="P:ATP synthesis coupled electron transport"/>
    <property type="evidence" value="ECO:0007669"/>
    <property type="project" value="InterPro"/>
</dbReference>
<keyword evidence="6 7" id="KW-0472">Membrane</keyword>
<sequence>MVISYMIILPILVLICGIVCISLISSVRYIYIKKLALFITIAVFYLSLLFWIFYVKQSLFFQFMFYREWLVFMNIDIIFGLDGISIFFIILTTFLFPICVLSSWKIILVNVKEFFLLLLFLESFLLFIFSTLDLILFYIFFESVLIPMFLIIGIWGSRECKIKASYYFFMYTLLGSLVALIGILIIFFETGTTNFFILLTHKFSFERQLLLWIMLFISFAVKFPIVPFHIWLPEAHVEAPTVGSIILAGVLLKLGIYGMLRFSISLFPQASSYFTPFVYTICIISILYSSLTTIRQVDLKRIIAYSSVSHMNFGLLGLFSGTLHGIIGGLVLSISHGFVTSGLFICIGVLYDRYHTRLLKYYSGIVLVMPVFSVLFLFFSLSNLGMPGTSSFVGELLILIGTFSQNSISAIFGSSGILLGTLYSIWLYNRVCFGNLKIQDNVLVYLDISKRECFCIFPLVGLVLLLGLNSNLFLDYLQSAGYMLLFE</sequence>
<protein>
    <recommendedName>
        <fullName evidence="7">NADH-ubiquinone oxidoreductase chain 4</fullName>
        <ecNumber evidence="7">7.1.1.2</ecNumber>
    </recommendedName>
</protein>
<feature type="transmembrane region" description="Helical" evidence="7">
    <location>
        <begin position="302"/>
        <end position="320"/>
    </location>
</feature>
<feature type="transmembrane region" description="Helical" evidence="7">
    <location>
        <begin position="453"/>
        <end position="474"/>
    </location>
</feature>
<feature type="transmembrane region" description="Helical" evidence="7">
    <location>
        <begin position="406"/>
        <end position="428"/>
    </location>
</feature>
<evidence type="ECO:0000256" key="6">
    <source>
        <dbReference type="ARBA" id="ARBA00023136"/>
    </source>
</evidence>
<gene>
    <name evidence="9" type="ORF">PLBR_LOCUS61</name>
</gene>
<name>A0A3P3YWD0_PLABS</name>
<comment type="function">
    <text evidence="7">Core subunit of the mitochondrial membrane respiratory chain NADH dehydrogenase (Complex I) which catalyzes electron transfer from NADH through the respiratory chain, using ubiquinone as an electron acceptor. Essential for the catalytic activity and assembly of complex I.</text>
</comment>
<keyword evidence="4 7" id="KW-0812">Transmembrane</keyword>
<dbReference type="PANTHER" id="PTHR43507">
    <property type="entry name" value="NADH-UBIQUINONE OXIDOREDUCTASE CHAIN 4"/>
    <property type="match status" value="1"/>
</dbReference>
<comment type="catalytic activity">
    <reaction evidence="7">
        <text>a ubiquinone + NADH + 5 H(+)(in) = a ubiquinol + NAD(+) + 4 H(+)(out)</text>
        <dbReference type="Rhea" id="RHEA:29091"/>
        <dbReference type="Rhea" id="RHEA-COMP:9565"/>
        <dbReference type="Rhea" id="RHEA-COMP:9566"/>
        <dbReference type="ChEBI" id="CHEBI:15378"/>
        <dbReference type="ChEBI" id="CHEBI:16389"/>
        <dbReference type="ChEBI" id="CHEBI:17976"/>
        <dbReference type="ChEBI" id="CHEBI:57540"/>
        <dbReference type="ChEBI" id="CHEBI:57945"/>
        <dbReference type="EC" id="7.1.1.2"/>
    </reaction>
</comment>
<evidence type="ECO:0000313" key="9">
    <source>
        <dbReference type="EMBL" id="SYZ47121.1"/>
    </source>
</evidence>
<feature type="domain" description="NADH:quinone oxidoreductase/Mrp antiporter transmembrane" evidence="8">
    <location>
        <begin position="133"/>
        <end position="413"/>
    </location>
</feature>
<dbReference type="EC" id="7.1.1.2" evidence="7"/>
<keyword evidence="7" id="KW-0679">Respiratory chain</keyword>
<comment type="subcellular location">
    <subcellularLocation>
        <location evidence="2">Membrane</location>
        <topology evidence="2">Multi-pass membrane protein</topology>
    </subcellularLocation>
    <subcellularLocation>
        <location evidence="7">Mitochondrion membrane</location>
        <topology evidence="7">Multi-pass membrane protein</topology>
    </subcellularLocation>
</comment>
<feature type="transmembrane region" description="Helical" evidence="7">
    <location>
        <begin position="270"/>
        <end position="290"/>
    </location>
</feature>
<dbReference type="InterPro" id="IPR003918">
    <property type="entry name" value="NADH_UbQ_OxRdtase"/>
</dbReference>
<dbReference type="PRINTS" id="PR01437">
    <property type="entry name" value="NUOXDRDTASE4"/>
</dbReference>
<evidence type="ECO:0000256" key="5">
    <source>
        <dbReference type="ARBA" id="ARBA00022989"/>
    </source>
</evidence>
<keyword evidence="7" id="KW-0830">Ubiquinone</keyword>
<evidence type="ECO:0000256" key="4">
    <source>
        <dbReference type="ARBA" id="ARBA00022692"/>
    </source>
</evidence>
<feature type="transmembrane region" description="Helical" evidence="7">
    <location>
        <begin position="135"/>
        <end position="156"/>
    </location>
</feature>
<keyword evidence="5 7" id="KW-1133">Transmembrane helix</keyword>
<feature type="transmembrane region" description="Helical" evidence="7">
    <location>
        <begin position="36"/>
        <end position="55"/>
    </location>
</feature>
<dbReference type="InterPro" id="IPR010227">
    <property type="entry name" value="NADH_Q_OxRdtase_chainM/4"/>
</dbReference>
<feature type="transmembrane region" description="Helical" evidence="7">
    <location>
        <begin position="244"/>
        <end position="264"/>
    </location>
</feature>
<evidence type="ECO:0000256" key="7">
    <source>
        <dbReference type="RuleBase" id="RU003297"/>
    </source>
</evidence>
<feature type="transmembrane region" description="Helical" evidence="7">
    <location>
        <begin position="362"/>
        <end position="386"/>
    </location>
</feature>
<dbReference type="GO" id="GO:0015990">
    <property type="term" value="P:electron transport coupled proton transport"/>
    <property type="evidence" value="ECO:0007669"/>
    <property type="project" value="TreeGrafter"/>
</dbReference>
<accession>A0A3P3YWD0</accession>
<geneLocation type="mitochondrion" evidence="9"/>
<comment type="function">
    <text evidence="1">Core subunit of the mitochondrial membrane respiratory chain NADH dehydrogenase (Complex I) that is believed to belong to the minimal assembly required for catalysis. Complex I functions in the transfer of electrons from NADH to the respiratory chain. The immediate electron acceptor for the enzyme is believed to be ubiquinone.</text>
</comment>
<dbReference type="AlphaFoldDB" id="A0A3P3YWD0"/>
<feature type="transmembrane region" description="Helical" evidence="7">
    <location>
        <begin position="209"/>
        <end position="232"/>
    </location>
</feature>
<dbReference type="InterPro" id="IPR001750">
    <property type="entry name" value="ND/Mrp_TM"/>
</dbReference>
<evidence type="ECO:0000259" key="8">
    <source>
        <dbReference type="Pfam" id="PF00361"/>
    </source>
</evidence>
<dbReference type="NCBIfam" id="TIGR01972">
    <property type="entry name" value="NDH_I_M"/>
    <property type="match status" value="1"/>
</dbReference>